<evidence type="ECO:0000256" key="1">
    <source>
        <dbReference type="SAM" id="MobiDB-lite"/>
    </source>
</evidence>
<feature type="region of interest" description="Disordered" evidence="1">
    <location>
        <begin position="679"/>
        <end position="742"/>
    </location>
</feature>
<dbReference type="InterPro" id="IPR014001">
    <property type="entry name" value="Helicase_ATP-bd"/>
</dbReference>
<proteinExistence type="predicted"/>
<feature type="domain" description="Helicase ATP-binding" evidence="2">
    <location>
        <begin position="64"/>
        <end position="236"/>
    </location>
</feature>
<evidence type="ECO:0000313" key="3">
    <source>
        <dbReference type="EMBL" id="RRR71198.1"/>
    </source>
</evidence>
<protein>
    <submittedName>
        <fullName evidence="3">Helicase</fullName>
    </submittedName>
</protein>
<organism evidence="3 4">
    <name type="scientific">Candidatus Viridilinea halotolerans</name>
    <dbReference type="NCBI Taxonomy" id="2491704"/>
    <lineage>
        <taxon>Bacteria</taxon>
        <taxon>Bacillati</taxon>
        <taxon>Chloroflexota</taxon>
        <taxon>Chloroflexia</taxon>
        <taxon>Chloroflexales</taxon>
        <taxon>Chloroflexineae</taxon>
        <taxon>Oscillochloridaceae</taxon>
        <taxon>Candidatus Viridilinea</taxon>
    </lineage>
</organism>
<accession>A0A426TYL6</accession>
<dbReference type="GO" id="GO:0006289">
    <property type="term" value="P:nucleotide-excision repair"/>
    <property type="evidence" value="ECO:0007669"/>
    <property type="project" value="TreeGrafter"/>
</dbReference>
<dbReference type="PANTHER" id="PTHR47957:SF3">
    <property type="entry name" value="ATP-DEPENDENT HELICASE HRQ1"/>
    <property type="match status" value="1"/>
</dbReference>
<dbReference type="GO" id="GO:0036297">
    <property type="term" value="P:interstrand cross-link repair"/>
    <property type="evidence" value="ECO:0007669"/>
    <property type="project" value="TreeGrafter"/>
</dbReference>
<reference evidence="3 4" key="1">
    <citation type="submission" date="2018-12" db="EMBL/GenBank/DDBJ databases">
        <title>Genome Sequence of Candidatus Viridilinea halotolerans isolated from saline sulfide-rich spring.</title>
        <authorList>
            <person name="Grouzdev D.S."/>
            <person name="Burganskaya E.I."/>
            <person name="Krutkina M.S."/>
            <person name="Sukhacheva M.V."/>
            <person name="Gorlenko V.M."/>
        </authorList>
    </citation>
    <scope>NUCLEOTIDE SEQUENCE [LARGE SCALE GENOMIC DNA]</scope>
    <source>
        <strain evidence="3">Chok-6</strain>
    </source>
</reference>
<keyword evidence="3" id="KW-0547">Nucleotide-binding</keyword>
<dbReference type="PANTHER" id="PTHR47957">
    <property type="entry name" value="ATP-DEPENDENT HELICASE HRQ1"/>
    <property type="match status" value="1"/>
</dbReference>
<dbReference type="InterPro" id="IPR027417">
    <property type="entry name" value="P-loop_NTPase"/>
</dbReference>
<feature type="compositionally biased region" description="Pro residues" evidence="1">
    <location>
        <begin position="680"/>
        <end position="694"/>
    </location>
</feature>
<sequence>MAEHLIDALYALARQRGRNANPLLALRTFAGRPGARISHLPIQPALAQGWPGATGEPFHQHQALALAALRRDEALALTGGLSARRTMQLLLLEALYADATATALLVAPDELAAMTYAHELSRLLQSLRQPLQVGLATGSGVRSALSANIVVATPELLHNRLLRHHDRAWAHFWAKLRMVVLAEVHAYPGTATVHLAALLLRLRRLVVAPQPIQLMATLAPVAGAATALAQISALPWRILSAEDAPSAAAAIALWRNPGERPRETLALALGLARTNARVHLLCPAFEAPLLRLLAGADFPTLSIGPSMLPADVQVIMGLNEAAVPLAQARDGASLTVLVLGDDPAERALARLATSAGEAVPLLDDPPPQWIAAAVNAYIEAQHLLCAASERPLSANEADAWGVTALIERLCEQQRLICLPGNTPLWQPLPTAGDVYAGFDLHAAGGLPALIADDQGHPLGILDQATFDRWGFLGAALPPLRGGYRVVERNDDDERLALTISANAETRRTIPLRHCTIHVRDRREYRTLRGCDMAWGRVIVDEELYGFREAAPSFAPHERVINPPIHIRWSAPALWIDLPMAVKAPGQLIGWSLVAALPLYTTSRFSDVVPAYDNEVYRIYFVDTQPGGNGMASWLFNALESILPLAYDIALECRTDPLLEPLARADMDWLLSLLGGRVSGAPPPAMQPDDPPATPTPLQAQTQQQFEDSGHHPPAAPSTSPPTTISALAPTIHREDPHEPTSQ</sequence>
<dbReference type="PROSITE" id="PS51192">
    <property type="entry name" value="HELICASE_ATP_BIND_1"/>
    <property type="match status" value="1"/>
</dbReference>
<dbReference type="SUPFAM" id="SSF52540">
    <property type="entry name" value="P-loop containing nucleoside triphosphate hydrolases"/>
    <property type="match status" value="1"/>
</dbReference>
<dbReference type="Proteomes" id="UP000280307">
    <property type="component" value="Unassembled WGS sequence"/>
</dbReference>
<feature type="compositionally biased region" description="Low complexity" evidence="1">
    <location>
        <begin position="720"/>
        <end position="730"/>
    </location>
</feature>
<feature type="compositionally biased region" description="Basic and acidic residues" evidence="1">
    <location>
        <begin position="731"/>
        <end position="742"/>
    </location>
</feature>
<keyword evidence="3" id="KW-0067">ATP-binding</keyword>
<name>A0A426TYL6_9CHLR</name>
<dbReference type="AlphaFoldDB" id="A0A426TYL6"/>
<dbReference type="GO" id="GO:0043138">
    <property type="term" value="F:3'-5' DNA helicase activity"/>
    <property type="evidence" value="ECO:0007669"/>
    <property type="project" value="TreeGrafter"/>
</dbReference>
<dbReference type="Gene3D" id="3.40.50.300">
    <property type="entry name" value="P-loop containing nucleotide triphosphate hydrolases"/>
    <property type="match status" value="1"/>
</dbReference>
<gene>
    <name evidence="3" type="ORF">EI684_11945</name>
</gene>
<dbReference type="EMBL" id="RSAS01000467">
    <property type="protein sequence ID" value="RRR71198.1"/>
    <property type="molecule type" value="Genomic_DNA"/>
</dbReference>
<keyword evidence="3" id="KW-0347">Helicase</keyword>
<evidence type="ECO:0000313" key="4">
    <source>
        <dbReference type="Proteomes" id="UP000280307"/>
    </source>
</evidence>
<feature type="compositionally biased region" description="Low complexity" evidence="1">
    <location>
        <begin position="695"/>
        <end position="704"/>
    </location>
</feature>
<comment type="caution">
    <text evidence="3">The sequence shown here is derived from an EMBL/GenBank/DDBJ whole genome shotgun (WGS) entry which is preliminary data.</text>
</comment>
<evidence type="ECO:0000259" key="2">
    <source>
        <dbReference type="PROSITE" id="PS51192"/>
    </source>
</evidence>
<feature type="non-terminal residue" evidence="3">
    <location>
        <position position="742"/>
    </location>
</feature>
<keyword evidence="3" id="KW-0378">Hydrolase</keyword>